<evidence type="ECO:0000313" key="4">
    <source>
        <dbReference type="EMBL" id="BAD24982.1"/>
    </source>
</evidence>
<evidence type="ECO:0000256" key="1">
    <source>
        <dbReference type="PROSITE-ProRule" id="PRU00047"/>
    </source>
</evidence>
<evidence type="ECO:0000259" key="3">
    <source>
        <dbReference type="PROSITE" id="PS50158"/>
    </source>
</evidence>
<feature type="region of interest" description="Disordered" evidence="2">
    <location>
        <begin position="134"/>
        <end position="174"/>
    </location>
</feature>
<keyword evidence="1" id="KW-0863">Zinc-finger</keyword>
<dbReference type="Gene3D" id="4.10.60.10">
    <property type="entry name" value="Zinc finger, CCHC-type"/>
    <property type="match status" value="1"/>
</dbReference>
<proteinExistence type="predicted"/>
<feature type="compositionally biased region" description="Polar residues" evidence="2">
    <location>
        <begin position="54"/>
        <end position="65"/>
    </location>
</feature>
<feature type="region of interest" description="Disordered" evidence="2">
    <location>
        <begin position="54"/>
        <end position="75"/>
    </location>
</feature>
<dbReference type="AlphaFoldDB" id="Q6H8G7"/>
<dbReference type="InterPro" id="IPR036875">
    <property type="entry name" value="Znf_CCHC_sf"/>
</dbReference>
<dbReference type="GO" id="GO:0003676">
    <property type="term" value="F:nucleic acid binding"/>
    <property type="evidence" value="ECO:0007669"/>
    <property type="project" value="InterPro"/>
</dbReference>
<dbReference type="EMBL" id="AP002485">
    <property type="protein sequence ID" value="BAD24982.1"/>
    <property type="molecule type" value="Genomic_DNA"/>
</dbReference>
<dbReference type="InterPro" id="IPR001878">
    <property type="entry name" value="Znf_CCHC"/>
</dbReference>
<reference evidence="5" key="1">
    <citation type="journal article" date="2005" name="Nature">
        <title>The map-based sequence of the rice genome.</title>
        <authorList>
            <consortium name="International rice genome sequencing project (IRGSP)"/>
            <person name="Matsumoto T."/>
            <person name="Wu J."/>
            <person name="Kanamori H."/>
            <person name="Katayose Y."/>
            <person name="Fujisawa M."/>
            <person name="Namiki N."/>
            <person name="Mizuno H."/>
            <person name="Yamamoto K."/>
            <person name="Antonio B.A."/>
            <person name="Baba T."/>
            <person name="Sakata K."/>
            <person name="Nagamura Y."/>
            <person name="Aoki H."/>
            <person name="Arikawa K."/>
            <person name="Arita K."/>
            <person name="Bito T."/>
            <person name="Chiden Y."/>
            <person name="Fujitsuka N."/>
            <person name="Fukunaka R."/>
            <person name="Hamada M."/>
            <person name="Harada C."/>
            <person name="Hayashi A."/>
            <person name="Hijishita S."/>
            <person name="Honda M."/>
            <person name="Hosokawa S."/>
            <person name="Ichikawa Y."/>
            <person name="Idonuma A."/>
            <person name="Iijima M."/>
            <person name="Ikeda M."/>
            <person name="Ikeno M."/>
            <person name="Ito K."/>
            <person name="Ito S."/>
            <person name="Ito T."/>
            <person name="Ito Y."/>
            <person name="Ito Y."/>
            <person name="Iwabuchi A."/>
            <person name="Kamiya K."/>
            <person name="Karasawa W."/>
            <person name="Kurita K."/>
            <person name="Katagiri S."/>
            <person name="Kikuta A."/>
            <person name="Kobayashi H."/>
            <person name="Kobayashi N."/>
            <person name="Machita K."/>
            <person name="Maehara T."/>
            <person name="Masukawa M."/>
            <person name="Mizubayashi T."/>
            <person name="Mukai Y."/>
            <person name="Nagasaki H."/>
            <person name="Nagata Y."/>
            <person name="Naito S."/>
            <person name="Nakashima M."/>
            <person name="Nakama Y."/>
            <person name="Nakamichi Y."/>
            <person name="Nakamura M."/>
            <person name="Meguro A."/>
            <person name="Negishi M."/>
            <person name="Ohta I."/>
            <person name="Ohta T."/>
            <person name="Okamoto M."/>
            <person name="Ono N."/>
            <person name="Saji S."/>
            <person name="Sakaguchi M."/>
            <person name="Sakai K."/>
            <person name="Shibata M."/>
            <person name="Shimokawa T."/>
            <person name="Song J."/>
            <person name="Takazaki Y."/>
            <person name="Terasawa K."/>
            <person name="Tsugane M."/>
            <person name="Tsuji K."/>
            <person name="Ueda S."/>
            <person name="Waki K."/>
            <person name="Yamagata H."/>
            <person name="Yamamoto M."/>
            <person name="Yamamoto S."/>
            <person name="Yamane H."/>
            <person name="Yoshiki S."/>
            <person name="Yoshihara R."/>
            <person name="Yukawa K."/>
            <person name="Zhong H."/>
            <person name="Yano M."/>
            <person name="Yuan Q."/>
            <person name="Ouyang S."/>
            <person name="Liu J."/>
            <person name="Jones K.M."/>
            <person name="Gansberger K."/>
            <person name="Moffat K."/>
            <person name="Hill J."/>
            <person name="Bera J."/>
            <person name="Fadrosh D."/>
            <person name="Jin S."/>
            <person name="Johri S."/>
            <person name="Kim M."/>
            <person name="Overton L."/>
            <person name="Reardon M."/>
            <person name="Tsitrin T."/>
            <person name="Vuong H."/>
            <person name="Weaver B."/>
            <person name="Ciecko A."/>
            <person name="Tallon L."/>
            <person name="Jackson J."/>
            <person name="Pai G."/>
            <person name="Aken S.V."/>
            <person name="Utterback T."/>
            <person name="Reidmuller S."/>
            <person name="Feldblyum T."/>
            <person name="Hsiao J."/>
            <person name="Zismann V."/>
            <person name="Iobst S."/>
            <person name="de Vazeille A.R."/>
            <person name="Buell C.R."/>
            <person name="Ying K."/>
            <person name="Li Y."/>
            <person name="Lu T."/>
            <person name="Huang Y."/>
            <person name="Zhao Q."/>
            <person name="Feng Q."/>
            <person name="Zhang L."/>
            <person name="Zhu J."/>
            <person name="Weng Q."/>
            <person name="Mu J."/>
            <person name="Lu Y."/>
            <person name="Fan D."/>
            <person name="Liu Y."/>
            <person name="Guan J."/>
            <person name="Zhang Y."/>
            <person name="Yu S."/>
            <person name="Liu X."/>
            <person name="Zhang Y."/>
            <person name="Hong G."/>
            <person name="Han B."/>
            <person name="Choisne N."/>
            <person name="Demange N."/>
            <person name="Orjeda G."/>
            <person name="Samain S."/>
            <person name="Cattolico L."/>
            <person name="Pelletier E."/>
            <person name="Couloux A."/>
            <person name="Segurens B."/>
            <person name="Wincker P."/>
            <person name="D'Hont A."/>
            <person name="Scarpelli C."/>
            <person name="Weissenbach J."/>
            <person name="Salanoubat M."/>
            <person name="Quetier F."/>
            <person name="Yu Y."/>
            <person name="Kim H.R."/>
            <person name="Rambo T."/>
            <person name="Currie J."/>
            <person name="Collura K."/>
            <person name="Luo M."/>
            <person name="Yang T."/>
            <person name="Ammiraju J.S.S."/>
            <person name="Engler F."/>
            <person name="Soderlund C."/>
            <person name="Wing R.A."/>
            <person name="Palmer L.E."/>
            <person name="de la Bastide M."/>
            <person name="Spiegel L."/>
            <person name="Nascimento L."/>
            <person name="Zutavern T."/>
            <person name="O'Shaughnessy A."/>
            <person name="Dike S."/>
            <person name="Dedhia N."/>
            <person name="Preston R."/>
            <person name="Balija V."/>
            <person name="McCombie W.R."/>
            <person name="Chow T."/>
            <person name="Chen H."/>
            <person name="Chung M."/>
            <person name="Chen C."/>
            <person name="Shaw J."/>
            <person name="Wu H."/>
            <person name="Hsiao K."/>
            <person name="Chao Y."/>
            <person name="Chu M."/>
            <person name="Cheng C."/>
            <person name="Hour A."/>
            <person name="Lee P."/>
            <person name="Lin S."/>
            <person name="Lin Y."/>
            <person name="Liou J."/>
            <person name="Liu S."/>
            <person name="Hsing Y."/>
            <person name="Raghuvanshi S."/>
            <person name="Mohanty A."/>
            <person name="Bharti A.K."/>
            <person name="Gaur A."/>
            <person name="Gupta V."/>
            <person name="Kumar D."/>
            <person name="Ravi V."/>
            <person name="Vij S."/>
            <person name="Kapur A."/>
            <person name="Khurana P."/>
            <person name="Khurana P."/>
            <person name="Khurana J.P."/>
            <person name="Tyagi A.K."/>
            <person name="Gaikwad K."/>
            <person name="Singh A."/>
            <person name="Dalal V."/>
            <person name="Srivastava S."/>
            <person name="Dixit A."/>
            <person name="Pal A.K."/>
            <person name="Ghazi I.A."/>
            <person name="Yadav M."/>
            <person name="Pandit A."/>
            <person name="Bhargava A."/>
            <person name="Sureshbabu K."/>
            <person name="Batra K."/>
            <person name="Sharma T.R."/>
            <person name="Mohapatra T."/>
            <person name="Singh N.K."/>
            <person name="Messing J."/>
            <person name="Nelson A.B."/>
            <person name="Fuks G."/>
            <person name="Kavchok S."/>
            <person name="Keizer G."/>
            <person name="Linton E."/>
            <person name="Llaca V."/>
            <person name="Song R."/>
            <person name="Tanyolac B."/>
            <person name="Young S."/>
            <person name="Ho-Il K."/>
            <person name="Hahn J.H."/>
            <person name="Sangsakoo G."/>
            <person name="Vanavichit A."/>
            <person name="de Mattos Luiz.A.T."/>
            <person name="Zimmer P.D."/>
            <person name="Malone G."/>
            <person name="Dellagostin O."/>
            <person name="de Oliveira A.C."/>
            <person name="Bevan M."/>
            <person name="Bancroft I."/>
            <person name="Minx P."/>
            <person name="Cordum H."/>
            <person name="Wilson R."/>
            <person name="Cheng Z."/>
            <person name="Jin W."/>
            <person name="Jiang J."/>
            <person name="Leong S.A."/>
            <person name="Iwama H."/>
            <person name="Gojobori T."/>
            <person name="Itoh T."/>
            <person name="Niimura Y."/>
            <person name="Fujii Y."/>
            <person name="Habara T."/>
            <person name="Sakai H."/>
            <person name="Sato Y."/>
            <person name="Wilson G."/>
            <person name="Kumar K."/>
            <person name="McCouch S."/>
            <person name="Juretic N."/>
            <person name="Hoen D."/>
            <person name="Wright S."/>
            <person name="Bruskiewich R."/>
            <person name="Bureau T."/>
            <person name="Miyao A."/>
            <person name="Hirochika H."/>
            <person name="Nishikawa T."/>
            <person name="Kadowaki K."/>
            <person name="Sugiura M."/>
            <person name="Burr B."/>
            <person name="Sasaki T."/>
        </authorList>
    </citation>
    <scope>NUCLEOTIDE SEQUENCE [LARGE SCALE GENOMIC DNA]</scope>
    <source>
        <strain evidence="5">cv. Nipponbare</strain>
    </source>
</reference>
<reference evidence="5" key="2">
    <citation type="journal article" date="2008" name="Nucleic Acids Res.">
        <title>The rice annotation project database (RAP-DB): 2008 update.</title>
        <authorList>
            <consortium name="The rice annotation project (RAP)"/>
        </authorList>
    </citation>
    <scope>GENOME REANNOTATION</scope>
    <source>
        <strain evidence="5">cv. Nipponbare</strain>
    </source>
</reference>
<keyword evidence="1" id="KW-0479">Metal-binding</keyword>
<name>Q6H8G7_ORYSJ</name>
<feature type="domain" description="CCHC-type" evidence="3">
    <location>
        <begin position="120"/>
        <end position="135"/>
    </location>
</feature>
<organism evidence="4 5">
    <name type="scientific">Oryza sativa subsp. japonica</name>
    <name type="common">Rice</name>
    <dbReference type="NCBI Taxonomy" id="39947"/>
    <lineage>
        <taxon>Eukaryota</taxon>
        <taxon>Viridiplantae</taxon>
        <taxon>Streptophyta</taxon>
        <taxon>Embryophyta</taxon>
        <taxon>Tracheophyta</taxon>
        <taxon>Spermatophyta</taxon>
        <taxon>Magnoliopsida</taxon>
        <taxon>Liliopsida</taxon>
        <taxon>Poales</taxon>
        <taxon>Poaceae</taxon>
        <taxon>BOP clade</taxon>
        <taxon>Oryzoideae</taxon>
        <taxon>Oryzeae</taxon>
        <taxon>Oryzinae</taxon>
        <taxon>Oryza</taxon>
        <taxon>Oryza sativa</taxon>
    </lineage>
</organism>
<dbReference type="GO" id="GO:0008270">
    <property type="term" value="F:zinc ion binding"/>
    <property type="evidence" value="ECO:0007669"/>
    <property type="project" value="UniProtKB-KW"/>
</dbReference>
<dbReference type="SUPFAM" id="SSF57756">
    <property type="entry name" value="Retrovirus zinc finger-like domains"/>
    <property type="match status" value="1"/>
</dbReference>
<gene>
    <name evidence="4" type="primary">P0491E01.29</name>
</gene>
<feature type="compositionally biased region" description="Low complexity" evidence="2">
    <location>
        <begin position="147"/>
        <end position="163"/>
    </location>
</feature>
<keyword evidence="1" id="KW-0862">Zinc</keyword>
<dbReference type="Pfam" id="PF00098">
    <property type="entry name" value="zf-CCHC"/>
    <property type="match status" value="1"/>
</dbReference>
<dbReference type="SMART" id="SM00343">
    <property type="entry name" value="ZnF_C2HC"/>
    <property type="match status" value="1"/>
</dbReference>
<dbReference type="Proteomes" id="UP000000763">
    <property type="component" value="Chromosome 2"/>
</dbReference>
<accession>Q6H8G7</accession>
<protein>
    <recommendedName>
        <fullName evidence="3">CCHC-type domain-containing protein</fullName>
    </recommendedName>
</protein>
<dbReference type="PROSITE" id="PS50158">
    <property type="entry name" value="ZF_CCHC"/>
    <property type="match status" value="1"/>
</dbReference>
<sequence>MASEEGAAAVCIYEWWLRWKSPMRTRRQRLEMEESDGCLAAVVACKVTINGRQNTTSMRSSSSPPLTRASKGAAVGDDDLSRIKAVDVTVPGGVALTDGSLPSGCEDRGYGGGGGGDRACYKCGKEAHMAKDCSQGSDNGAGGVQRTMASPNTASTAAASTAGSPPPLYSGQRTSTLRRLRRQRCYSCPPLPCPTHVPACSGSRPSCFAGRPLRPASVVTCSGRPTASR</sequence>
<evidence type="ECO:0000256" key="2">
    <source>
        <dbReference type="SAM" id="MobiDB-lite"/>
    </source>
</evidence>
<evidence type="ECO:0000313" key="5">
    <source>
        <dbReference type="Proteomes" id="UP000000763"/>
    </source>
</evidence>